<feature type="region of interest" description="Disordered" evidence="1">
    <location>
        <begin position="234"/>
        <end position="352"/>
    </location>
</feature>
<dbReference type="InParanoid" id="K5XD41"/>
<organism evidence="2 3">
    <name type="scientific">Phanerochaete carnosa (strain HHB-10118-sp)</name>
    <name type="common">White-rot fungus</name>
    <name type="synonym">Peniophora carnosa</name>
    <dbReference type="NCBI Taxonomy" id="650164"/>
    <lineage>
        <taxon>Eukaryota</taxon>
        <taxon>Fungi</taxon>
        <taxon>Dikarya</taxon>
        <taxon>Basidiomycota</taxon>
        <taxon>Agaricomycotina</taxon>
        <taxon>Agaricomycetes</taxon>
        <taxon>Polyporales</taxon>
        <taxon>Phanerochaetaceae</taxon>
        <taxon>Phanerochaete</taxon>
    </lineage>
</organism>
<name>K5XD41_PHACS</name>
<evidence type="ECO:0000313" key="3">
    <source>
        <dbReference type="Proteomes" id="UP000008370"/>
    </source>
</evidence>
<dbReference type="STRING" id="650164.K5XD41"/>
<dbReference type="KEGG" id="pco:PHACADRAFT_204066"/>
<feature type="compositionally biased region" description="Pro residues" evidence="1">
    <location>
        <begin position="243"/>
        <end position="253"/>
    </location>
</feature>
<feature type="compositionally biased region" description="Basic and acidic residues" evidence="1">
    <location>
        <begin position="101"/>
        <end position="123"/>
    </location>
</feature>
<gene>
    <name evidence="2" type="ORF">PHACADRAFT_204066</name>
</gene>
<feature type="region of interest" description="Disordered" evidence="1">
    <location>
        <begin position="1"/>
        <end position="128"/>
    </location>
</feature>
<feature type="compositionally biased region" description="Polar residues" evidence="1">
    <location>
        <begin position="55"/>
        <end position="67"/>
    </location>
</feature>
<keyword evidence="3" id="KW-1185">Reference proteome</keyword>
<dbReference type="Proteomes" id="UP000008370">
    <property type="component" value="Unassembled WGS sequence"/>
</dbReference>
<feature type="compositionally biased region" description="Basic residues" evidence="1">
    <location>
        <begin position="282"/>
        <end position="294"/>
    </location>
</feature>
<dbReference type="EMBL" id="JH930468">
    <property type="protein sequence ID" value="EKM60922.1"/>
    <property type="molecule type" value="Genomic_DNA"/>
</dbReference>
<proteinExistence type="predicted"/>
<protein>
    <submittedName>
        <fullName evidence="2">Uncharacterized protein</fullName>
    </submittedName>
</protein>
<feature type="compositionally biased region" description="Polar residues" evidence="1">
    <location>
        <begin position="1"/>
        <end position="14"/>
    </location>
</feature>
<dbReference type="OrthoDB" id="3270325at2759"/>
<evidence type="ECO:0000313" key="2">
    <source>
        <dbReference type="EMBL" id="EKM60922.1"/>
    </source>
</evidence>
<evidence type="ECO:0000256" key="1">
    <source>
        <dbReference type="SAM" id="MobiDB-lite"/>
    </source>
</evidence>
<feature type="region of interest" description="Disordered" evidence="1">
    <location>
        <begin position="387"/>
        <end position="415"/>
    </location>
</feature>
<accession>K5XD41</accession>
<feature type="compositionally biased region" description="Low complexity" evidence="1">
    <location>
        <begin position="301"/>
        <end position="317"/>
    </location>
</feature>
<dbReference type="GeneID" id="18912249"/>
<feature type="compositionally biased region" description="Polar residues" evidence="1">
    <location>
        <begin position="322"/>
        <end position="331"/>
    </location>
</feature>
<dbReference type="RefSeq" id="XP_007390363.1">
    <property type="nucleotide sequence ID" value="XM_007390301.1"/>
</dbReference>
<dbReference type="AlphaFoldDB" id="K5XD41"/>
<sequence>MATSTRSSLTQDTSEYPHRPARKASFLSLKRDRRLADTHTASPQPDVSHAGRSCPRTSNSALPSSSRPCDFEVPDQPTISGPYKPKKQRSSSMSKNAPSAKDLRSSGKSKDRPHRDSARETHDCVPWPVMEFEDAEVRSPTTSGSSHGPWDYAYPRSLNYPYRDSGSSTLSRLDPLPQTPIDDYSFKEQVYTSPDVVAAPVSGVETMDALVDGMNGSSDDDHYTFNSLSVRSHHKSTGYHPLYHPPLPTPPPGVMLGGGLPRTTRKKSGSDSEDEKSQPSSPRRRKAREKHSRSSRTDALSTTSRTPSSTPITRNPTFTMPKISTSSSFGSLNPKGDTSLYPSSSTEEIPREIEPVKQSMAPSISDIIRTHAPALEQARTRPLTVYSTADLKPKSSPHFAFPRPGRTKTSRIPSV</sequence>
<dbReference type="HOGENOM" id="CLU_662402_0_0_1"/>
<reference evidence="2 3" key="1">
    <citation type="journal article" date="2012" name="BMC Genomics">
        <title>Comparative genomics of the white-rot fungi, Phanerochaete carnosa and P. chrysosporium, to elucidate the genetic basis of the distinct wood types they colonize.</title>
        <authorList>
            <person name="Suzuki H."/>
            <person name="MacDonald J."/>
            <person name="Syed K."/>
            <person name="Salamov A."/>
            <person name="Hori C."/>
            <person name="Aerts A."/>
            <person name="Henrissat B."/>
            <person name="Wiebenga A."/>
            <person name="vanKuyk P.A."/>
            <person name="Barry K."/>
            <person name="Lindquist E."/>
            <person name="LaButti K."/>
            <person name="Lapidus A."/>
            <person name="Lucas S."/>
            <person name="Coutinho P."/>
            <person name="Gong Y."/>
            <person name="Samejima M."/>
            <person name="Mahadevan R."/>
            <person name="Abou-Zaid M."/>
            <person name="de Vries R.P."/>
            <person name="Igarashi K."/>
            <person name="Yadav J.S."/>
            <person name="Grigoriev I.V."/>
            <person name="Master E.R."/>
        </authorList>
    </citation>
    <scope>NUCLEOTIDE SEQUENCE [LARGE SCALE GENOMIC DNA]</scope>
    <source>
        <strain evidence="2 3">HHB-10118-sp</strain>
    </source>
</reference>